<gene>
    <name evidence="8" type="ORF">DFR51_2679</name>
    <name evidence="7" type="ORF">SmB9_35010</name>
</gene>
<reference evidence="7 9" key="1">
    <citation type="submission" date="2018-06" db="EMBL/GenBank/DDBJ databases">
        <title>Complete Genome Sequence of the Microcystin-Degrading Bacterium Sphingosinicella microcystinivorans Strain B-9.</title>
        <authorList>
            <person name="Jin H."/>
            <person name="Nishizawa T."/>
            <person name="Guo Y."/>
            <person name="Nishizawa A."/>
            <person name="Park H."/>
            <person name="Kato H."/>
            <person name="Tsuji K."/>
            <person name="Harada K."/>
        </authorList>
    </citation>
    <scope>NUCLEOTIDE SEQUENCE [LARGE SCALE GENOMIC DNA]</scope>
    <source>
        <strain evidence="7 9">B9</strain>
    </source>
</reference>
<evidence type="ECO:0000313" key="9">
    <source>
        <dbReference type="Proteomes" id="UP000275727"/>
    </source>
</evidence>
<dbReference type="GO" id="GO:0005886">
    <property type="term" value="C:plasma membrane"/>
    <property type="evidence" value="ECO:0007669"/>
    <property type="project" value="UniProtKB-SubCell"/>
</dbReference>
<dbReference type="KEGG" id="smic:SmB9_35010"/>
<keyword evidence="4 6" id="KW-1133">Transmembrane helix</keyword>
<dbReference type="PANTHER" id="PTHR30250:SF11">
    <property type="entry name" value="O-ANTIGEN TRANSPORTER-RELATED"/>
    <property type="match status" value="1"/>
</dbReference>
<keyword evidence="3 6" id="KW-0812">Transmembrane</keyword>
<feature type="transmembrane region" description="Helical" evidence="6">
    <location>
        <begin position="443"/>
        <end position="461"/>
    </location>
</feature>
<feature type="transmembrane region" description="Helical" evidence="6">
    <location>
        <begin position="382"/>
        <end position="403"/>
    </location>
</feature>
<dbReference type="Proteomes" id="UP000275727">
    <property type="component" value="Chromosome"/>
</dbReference>
<evidence type="ECO:0000256" key="1">
    <source>
        <dbReference type="ARBA" id="ARBA00004651"/>
    </source>
</evidence>
<evidence type="ECO:0000256" key="4">
    <source>
        <dbReference type="ARBA" id="ARBA00022989"/>
    </source>
</evidence>
<reference evidence="8 10" key="2">
    <citation type="submission" date="2018-10" db="EMBL/GenBank/DDBJ databases">
        <title>Genomic Encyclopedia of Type Strains, Phase IV (KMG-IV): sequencing the most valuable type-strain genomes for metagenomic binning, comparative biology and taxonomic classification.</title>
        <authorList>
            <person name="Goeker M."/>
        </authorList>
    </citation>
    <scope>NUCLEOTIDE SEQUENCE [LARGE SCALE GENOMIC DNA]</scope>
    <source>
        <strain evidence="8 10">DSM 19791</strain>
    </source>
</reference>
<evidence type="ECO:0000256" key="5">
    <source>
        <dbReference type="ARBA" id="ARBA00023136"/>
    </source>
</evidence>
<dbReference type="InterPro" id="IPR002797">
    <property type="entry name" value="Polysacc_synth"/>
</dbReference>
<sequence length="513" mass="54968">MTDADRSGGTGINKKTVVRSAGVVAMARLGALIEAVAQPAFVWMFGLATYGIYMALWAAVNIVSNVADLAMTSAMQRTIPQAATDERAHSALKTALILGMVPSVLIAIGVSVFAAPVAAQFNAAPKDKDSLVLAVAVFAWALPLWTFVELATSAARARKAFGPEVRLRIFWEQVVRLAMAGAAWLAGWMTMGLIVAHLASLTITALLGWRLLSRYYDTRLLVRAPFDGEVVRDLLGTGFGILPANIAARAFSDVPPLLLNWLLPGAAGASASGLFGIARKIASIPLIVRHSLHYVIQPLAAEQAMHDKGRINPIYGFASRLSMILLLPMALLLALLAGPILLLFPPEAAAAAPLIIVLTLARGINSIAGPANGILQMLQPRILPTLNAVLGSAVWLLVTWFLWESDAAMAMAWGVACGVFIMEWLALAELWYTDRIHPFAAPFFRGAAIIGGSSLLTWALLGHHQPLPLLLDILLPIFAAFVLIWLGLRFVLTERERQSLGRIGRTLGLSSPQ</sequence>
<feature type="transmembrane region" description="Helical" evidence="6">
    <location>
        <begin position="131"/>
        <end position="148"/>
    </location>
</feature>
<dbReference type="EMBL" id="AP018711">
    <property type="protein sequence ID" value="BBE35843.1"/>
    <property type="molecule type" value="Genomic_DNA"/>
</dbReference>
<name>A0AAD1D8H2_SPHMI</name>
<keyword evidence="10" id="KW-1185">Reference proteome</keyword>
<feature type="transmembrane region" description="Helical" evidence="6">
    <location>
        <begin position="95"/>
        <end position="119"/>
    </location>
</feature>
<proteinExistence type="predicted"/>
<dbReference type="Pfam" id="PF01943">
    <property type="entry name" value="Polysacc_synt"/>
    <property type="match status" value="1"/>
</dbReference>
<evidence type="ECO:0000313" key="10">
    <source>
        <dbReference type="Proteomes" id="UP000276029"/>
    </source>
</evidence>
<keyword evidence="2" id="KW-1003">Cell membrane</keyword>
<dbReference type="PANTHER" id="PTHR30250">
    <property type="entry name" value="PST FAMILY PREDICTED COLANIC ACID TRANSPORTER"/>
    <property type="match status" value="1"/>
</dbReference>
<feature type="transmembrane region" description="Helical" evidence="6">
    <location>
        <begin position="473"/>
        <end position="492"/>
    </location>
</feature>
<evidence type="ECO:0000313" key="8">
    <source>
        <dbReference type="EMBL" id="RKS88032.1"/>
    </source>
</evidence>
<comment type="subcellular location">
    <subcellularLocation>
        <location evidence="1">Cell membrane</location>
        <topology evidence="1">Multi-pass membrane protein</topology>
    </subcellularLocation>
</comment>
<protein>
    <submittedName>
        <fullName evidence="8">O-antigen/teichoic acid export membrane protein</fullName>
    </submittedName>
</protein>
<dbReference type="InterPro" id="IPR050833">
    <property type="entry name" value="Poly_Biosynth_Transport"/>
</dbReference>
<keyword evidence="5 6" id="KW-0472">Membrane</keyword>
<dbReference type="Proteomes" id="UP000276029">
    <property type="component" value="Unassembled WGS sequence"/>
</dbReference>
<evidence type="ECO:0000256" key="2">
    <source>
        <dbReference type="ARBA" id="ARBA00022475"/>
    </source>
</evidence>
<feature type="transmembrane region" description="Helical" evidence="6">
    <location>
        <begin position="324"/>
        <end position="344"/>
    </location>
</feature>
<feature type="transmembrane region" description="Helical" evidence="6">
    <location>
        <begin position="409"/>
        <end position="431"/>
    </location>
</feature>
<dbReference type="AlphaFoldDB" id="A0AAD1D8H2"/>
<dbReference type="EMBL" id="RBWX01000009">
    <property type="protein sequence ID" value="RKS88032.1"/>
    <property type="molecule type" value="Genomic_DNA"/>
</dbReference>
<evidence type="ECO:0000256" key="6">
    <source>
        <dbReference type="SAM" id="Phobius"/>
    </source>
</evidence>
<feature type="transmembrane region" description="Helical" evidence="6">
    <location>
        <begin position="350"/>
        <end position="370"/>
    </location>
</feature>
<feature type="transmembrane region" description="Helical" evidence="6">
    <location>
        <begin position="193"/>
        <end position="212"/>
    </location>
</feature>
<dbReference type="RefSeq" id="WP_160119282.1">
    <property type="nucleotide sequence ID" value="NZ_AP018711.1"/>
</dbReference>
<organism evidence="7 9">
    <name type="scientific">Sphingosinicella microcystinivorans</name>
    <dbReference type="NCBI Taxonomy" id="335406"/>
    <lineage>
        <taxon>Bacteria</taxon>
        <taxon>Pseudomonadati</taxon>
        <taxon>Pseudomonadota</taxon>
        <taxon>Alphaproteobacteria</taxon>
        <taxon>Sphingomonadales</taxon>
        <taxon>Sphingosinicellaceae</taxon>
        <taxon>Sphingosinicella</taxon>
    </lineage>
</organism>
<accession>A0AAD1D8H2</accession>
<feature type="transmembrane region" description="Helical" evidence="6">
    <location>
        <begin position="52"/>
        <end position="74"/>
    </location>
</feature>
<evidence type="ECO:0000256" key="3">
    <source>
        <dbReference type="ARBA" id="ARBA00022692"/>
    </source>
</evidence>
<evidence type="ECO:0000313" key="7">
    <source>
        <dbReference type="EMBL" id="BBE35843.1"/>
    </source>
</evidence>